<sequence length="107" mass="12882">MEQFEVEYKDTEERIAYLQEQQVSNAEKIEKLQERIEKTCCQAKFISSKNSAALHEFRNKMQDNAAASKERNRAICDLTRKRERIENEMKRNELEMQRLRKIRKTAK</sequence>
<keyword evidence="2" id="KW-1185">Reference proteome</keyword>
<proteinExistence type="predicted"/>
<evidence type="ECO:0000313" key="1">
    <source>
        <dbReference type="EMBL" id="EPY29529.1"/>
    </source>
</evidence>
<dbReference type="OrthoDB" id="245313at2759"/>
<dbReference type="EMBL" id="ATMH01004492">
    <property type="protein sequence ID" value="EPY29529.1"/>
    <property type="molecule type" value="Genomic_DNA"/>
</dbReference>
<comment type="caution">
    <text evidence="1">The sequence shown here is derived from an EMBL/GenBank/DDBJ whole genome shotgun (WGS) entry which is preliminary data.</text>
</comment>
<accession>S9UL95</accession>
<dbReference type="AlphaFoldDB" id="S9UL95"/>
<protein>
    <submittedName>
        <fullName evidence="1">Uncharacterized protein</fullName>
    </submittedName>
</protein>
<evidence type="ECO:0000313" key="2">
    <source>
        <dbReference type="Proteomes" id="UP000015354"/>
    </source>
</evidence>
<gene>
    <name evidence="1" type="ORF">STCU_04492</name>
</gene>
<name>S9UL95_9TRYP</name>
<dbReference type="Proteomes" id="UP000015354">
    <property type="component" value="Unassembled WGS sequence"/>
</dbReference>
<reference evidence="1 2" key="1">
    <citation type="journal article" date="2013" name="PLoS ONE">
        <title>Predicting the Proteins of Angomonas deanei, Strigomonas culicis and Their Respective Endosymbionts Reveals New Aspects of the Trypanosomatidae Family.</title>
        <authorList>
            <person name="Motta M.C."/>
            <person name="Martins A.C."/>
            <person name="de Souza S.S."/>
            <person name="Catta-Preta C.M."/>
            <person name="Silva R."/>
            <person name="Klein C.C."/>
            <person name="de Almeida L.G."/>
            <person name="de Lima Cunha O."/>
            <person name="Ciapina L.P."/>
            <person name="Brocchi M."/>
            <person name="Colabardini A.C."/>
            <person name="de Araujo Lima B."/>
            <person name="Machado C.R."/>
            <person name="de Almeida Soares C.M."/>
            <person name="Probst C.M."/>
            <person name="de Menezes C.B."/>
            <person name="Thompson C.E."/>
            <person name="Bartholomeu D.C."/>
            <person name="Gradia D.F."/>
            <person name="Pavoni D.P."/>
            <person name="Grisard E.C."/>
            <person name="Fantinatti-Garboggini F."/>
            <person name="Marchini F.K."/>
            <person name="Rodrigues-Luiz G.F."/>
            <person name="Wagner G."/>
            <person name="Goldman G.H."/>
            <person name="Fietto J.L."/>
            <person name="Elias M.C."/>
            <person name="Goldman M.H."/>
            <person name="Sagot M.F."/>
            <person name="Pereira M."/>
            <person name="Stoco P.H."/>
            <person name="de Mendonca-Neto R.P."/>
            <person name="Teixeira S.M."/>
            <person name="Maciel T.E."/>
            <person name="de Oliveira Mendes T.A."/>
            <person name="Urmenyi T.P."/>
            <person name="de Souza W."/>
            <person name="Schenkman S."/>
            <person name="de Vasconcelos A.T."/>
        </authorList>
    </citation>
    <scope>NUCLEOTIDE SEQUENCE [LARGE SCALE GENOMIC DNA]</scope>
</reference>
<organism evidence="1 2">
    <name type="scientific">Strigomonas culicis</name>
    <dbReference type="NCBI Taxonomy" id="28005"/>
    <lineage>
        <taxon>Eukaryota</taxon>
        <taxon>Discoba</taxon>
        <taxon>Euglenozoa</taxon>
        <taxon>Kinetoplastea</taxon>
        <taxon>Metakinetoplastina</taxon>
        <taxon>Trypanosomatida</taxon>
        <taxon>Trypanosomatidae</taxon>
        <taxon>Strigomonadinae</taxon>
        <taxon>Strigomonas</taxon>
    </lineage>
</organism>